<comment type="caution">
    <text evidence="1">The sequence shown here is derived from an EMBL/GenBank/DDBJ whole genome shotgun (WGS) entry which is preliminary data.</text>
</comment>
<dbReference type="Proteomes" id="UP000789702">
    <property type="component" value="Unassembled WGS sequence"/>
</dbReference>
<name>A0ACA9N225_9GLOM</name>
<organism evidence="1 2">
    <name type="scientific">Dentiscutata heterogama</name>
    <dbReference type="NCBI Taxonomy" id="1316150"/>
    <lineage>
        <taxon>Eukaryota</taxon>
        <taxon>Fungi</taxon>
        <taxon>Fungi incertae sedis</taxon>
        <taxon>Mucoromycota</taxon>
        <taxon>Glomeromycotina</taxon>
        <taxon>Glomeromycetes</taxon>
        <taxon>Diversisporales</taxon>
        <taxon>Gigasporaceae</taxon>
        <taxon>Dentiscutata</taxon>
    </lineage>
</organism>
<reference evidence="1" key="1">
    <citation type="submission" date="2021-06" db="EMBL/GenBank/DDBJ databases">
        <authorList>
            <person name="Kallberg Y."/>
            <person name="Tangrot J."/>
            <person name="Rosling A."/>
        </authorList>
    </citation>
    <scope>NUCLEOTIDE SEQUENCE</scope>
    <source>
        <strain evidence="1">IL203A</strain>
    </source>
</reference>
<keyword evidence="2" id="KW-1185">Reference proteome</keyword>
<evidence type="ECO:0000313" key="2">
    <source>
        <dbReference type="Proteomes" id="UP000789702"/>
    </source>
</evidence>
<feature type="non-terminal residue" evidence="1">
    <location>
        <position position="1"/>
    </location>
</feature>
<proteinExistence type="predicted"/>
<protein>
    <submittedName>
        <fullName evidence="1">16756_t:CDS:1</fullName>
    </submittedName>
</protein>
<evidence type="ECO:0000313" key="1">
    <source>
        <dbReference type="EMBL" id="CAG8628904.1"/>
    </source>
</evidence>
<sequence length="71" mass="8361">NKIILESLRDLDNIFFVEHSDSENEKGDEKLINEELTDDELDEELNNEKLNDELSDIDDDNINLNRLNELE</sequence>
<accession>A0ACA9N225</accession>
<dbReference type="EMBL" id="CAJVPU010013028">
    <property type="protein sequence ID" value="CAG8628904.1"/>
    <property type="molecule type" value="Genomic_DNA"/>
</dbReference>
<gene>
    <name evidence="1" type="ORF">DHETER_LOCUS8322</name>
</gene>